<gene>
    <name evidence="2" type="ORF">WICMUC_003506</name>
</gene>
<dbReference type="SMART" id="SM00367">
    <property type="entry name" value="LRR_CC"/>
    <property type="match status" value="4"/>
</dbReference>
<feature type="compositionally biased region" description="Basic and acidic residues" evidence="1">
    <location>
        <begin position="1"/>
        <end position="17"/>
    </location>
</feature>
<proteinExistence type="predicted"/>
<dbReference type="Gene3D" id="3.80.10.10">
    <property type="entry name" value="Ribonuclease Inhibitor"/>
    <property type="match status" value="1"/>
</dbReference>
<protein>
    <recommendedName>
        <fullName evidence="4">Antagonist of mitotic exit network protein 1</fullName>
    </recommendedName>
</protein>
<accession>A0A9P8PLD0</accession>
<organism evidence="2 3">
    <name type="scientific">Wickerhamomyces mucosus</name>
    <dbReference type="NCBI Taxonomy" id="1378264"/>
    <lineage>
        <taxon>Eukaryota</taxon>
        <taxon>Fungi</taxon>
        <taxon>Dikarya</taxon>
        <taxon>Ascomycota</taxon>
        <taxon>Saccharomycotina</taxon>
        <taxon>Saccharomycetes</taxon>
        <taxon>Phaffomycetales</taxon>
        <taxon>Wickerhamomycetaceae</taxon>
        <taxon>Wickerhamomyces</taxon>
    </lineage>
</organism>
<feature type="region of interest" description="Disordered" evidence="1">
    <location>
        <begin position="1"/>
        <end position="50"/>
    </location>
</feature>
<reference evidence="2" key="1">
    <citation type="journal article" date="2021" name="Open Biol.">
        <title>Shared evolutionary footprints suggest mitochondrial oxidative damage underlies multiple complex I losses in fungi.</title>
        <authorList>
            <person name="Schikora-Tamarit M.A."/>
            <person name="Marcet-Houben M."/>
            <person name="Nosek J."/>
            <person name="Gabaldon T."/>
        </authorList>
    </citation>
    <scope>NUCLEOTIDE SEQUENCE</scope>
    <source>
        <strain evidence="2">CBS6341</strain>
    </source>
</reference>
<comment type="caution">
    <text evidence="2">The sequence shown here is derived from an EMBL/GenBank/DDBJ whole genome shotgun (WGS) entry which is preliminary data.</text>
</comment>
<dbReference type="PANTHER" id="PTHR13318">
    <property type="entry name" value="PARTNER OF PAIRED, ISOFORM B-RELATED"/>
    <property type="match status" value="1"/>
</dbReference>
<name>A0A9P8PLD0_9ASCO</name>
<dbReference type="InterPro" id="IPR032675">
    <property type="entry name" value="LRR_dom_sf"/>
</dbReference>
<dbReference type="GO" id="GO:0031146">
    <property type="term" value="P:SCF-dependent proteasomal ubiquitin-dependent protein catabolic process"/>
    <property type="evidence" value="ECO:0007669"/>
    <property type="project" value="TreeGrafter"/>
</dbReference>
<dbReference type="Proteomes" id="UP000769528">
    <property type="component" value="Unassembled WGS sequence"/>
</dbReference>
<reference evidence="2" key="2">
    <citation type="submission" date="2021-01" db="EMBL/GenBank/DDBJ databases">
        <authorList>
            <person name="Schikora-Tamarit M.A."/>
        </authorList>
    </citation>
    <scope>NUCLEOTIDE SEQUENCE</scope>
    <source>
        <strain evidence="2">CBS6341</strain>
    </source>
</reference>
<sequence>MVLERRNSYKRFREDITPPRPSKRSNSPRSSISFSSIFNSPPSTPKKKVIEPPRQKLITSFKNVFKSQKKFLASPVYTDDGFTSPTLSLSPTISNTELSQKYPSPKSPILDLQNLSFVENQSHQIFSIPEIVHKIIEYIDQFTVFPQEEEPIRRRPLSFEHALLIYKNEETASKVWNEANSNEVLHPSTTLKMANSLHNCLLVNKLWSEITIDLISKKLFFTKESKWSEFISNVLEKKTLTRSKSNTKLFIMHKITKARQQDLEFVSKKISGQLEWIELYACPMILPTLSMFSGSNLKKLVLPGSKVVNDEFLINASRLCPRLERLDLRQCLQVSDRSIYHISKNCPNITSINLGRHKNSNLITDKSLYYISQNLSKIETLGLAGCAISDRGLWQIALRNSYTIQRLSLNNCVLLTNASISRIFKNGYFSNISVLEIRYINGLTDMLPLVKFKRLKYSKGKNVMIEGCELIEARMREEEWRFDMINSSTILNEISKWTNDLNDGDTNFAESSINL</sequence>
<feature type="compositionally biased region" description="Low complexity" evidence="1">
    <location>
        <begin position="24"/>
        <end position="41"/>
    </location>
</feature>
<dbReference type="OrthoDB" id="550575at2759"/>
<evidence type="ECO:0000256" key="1">
    <source>
        <dbReference type="SAM" id="MobiDB-lite"/>
    </source>
</evidence>
<evidence type="ECO:0000313" key="2">
    <source>
        <dbReference type="EMBL" id="KAH3673690.1"/>
    </source>
</evidence>
<keyword evidence="3" id="KW-1185">Reference proteome</keyword>
<evidence type="ECO:0008006" key="4">
    <source>
        <dbReference type="Google" id="ProtNLM"/>
    </source>
</evidence>
<dbReference type="SUPFAM" id="SSF52047">
    <property type="entry name" value="RNI-like"/>
    <property type="match status" value="1"/>
</dbReference>
<dbReference type="AlphaFoldDB" id="A0A9P8PLD0"/>
<dbReference type="InterPro" id="IPR006553">
    <property type="entry name" value="Leu-rich_rpt_Cys-con_subtyp"/>
</dbReference>
<dbReference type="GO" id="GO:0019005">
    <property type="term" value="C:SCF ubiquitin ligase complex"/>
    <property type="evidence" value="ECO:0007669"/>
    <property type="project" value="TreeGrafter"/>
</dbReference>
<dbReference type="EMBL" id="JAEUBF010000948">
    <property type="protein sequence ID" value="KAH3673690.1"/>
    <property type="molecule type" value="Genomic_DNA"/>
</dbReference>
<evidence type="ECO:0000313" key="3">
    <source>
        <dbReference type="Proteomes" id="UP000769528"/>
    </source>
</evidence>